<reference evidence="2" key="1">
    <citation type="journal article" date="2017" name="Nature">
        <title>The sunflower genome provides insights into oil metabolism, flowering and Asterid evolution.</title>
        <authorList>
            <person name="Badouin H."/>
            <person name="Gouzy J."/>
            <person name="Grassa C.J."/>
            <person name="Murat F."/>
            <person name="Staton S.E."/>
            <person name="Cottret L."/>
            <person name="Lelandais-Briere C."/>
            <person name="Owens G.L."/>
            <person name="Carrere S."/>
            <person name="Mayjonade B."/>
            <person name="Legrand L."/>
            <person name="Gill N."/>
            <person name="Kane N.C."/>
            <person name="Bowers J.E."/>
            <person name="Hubner S."/>
            <person name="Bellec A."/>
            <person name="Berard A."/>
            <person name="Berges H."/>
            <person name="Blanchet N."/>
            <person name="Boniface M.C."/>
            <person name="Brunel D."/>
            <person name="Catrice O."/>
            <person name="Chaidir N."/>
            <person name="Claudel C."/>
            <person name="Donnadieu C."/>
            <person name="Faraut T."/>
            <person name="Fievet G."/>
            <person name="Helmstetter N."/>
            <person name="King M."/>
            <person name="Knapp S.J."/>
            <person name="Lai Z."/>
            <person name="Le Paslier M.C."/>
            <person name="Lippi Y."/>
            <person name="Lorenzon L."/>
            <person name="Mandel J.R."/>
            <person name="Marage G."/>
            <person name="Marchand G."/>
            <person name="Marquand E."/>
            <person name="Bret-Mestries E."/>
            <person name="Morien E."/>
            <person name="Nambeesan S."/>
            <person name="Nguyen T."/>
            <person name="Pegot-Espagnet P."/>
            <person name="Pouilly N."/>
            <person name="Raftis F."/>
            <person name="Sallet E."/>
            <person name="Schiex T."/>
            <person name="Thomas J."/>
            <person name="Vandecasteele C."/>
            <person name="Vares D."/>
            <person name="Vear F."/>
            <person name="Vautrin S."/>
            <person name="Crespi M."/>
            <person name="Mangin B."/>
            <person name="Burke J.M."/>
            <person name="Salse J."/>
            <person name="Munos S."/>
            <person name="Vincourt P."/>
            <person name="Rieseberg L.H."/>
            <person name="Langlade N.B."/>
        </authorList>
    </citation>
    <scope>NUCLEOTIDE SEQUENCE</scope>
    <source>
        <tissue evidence="2">Leaves</tissue>
    </source>
</reference>
<gene>
    <name evidence="2" type="ORF">HanXRQr2_Chr16g0775151</name>
</gene>
<dbReference type="Gramene" id="mRNA:HanXRQr2_Chr16g0775151">
    <property type="protein sequence ID" value="CDS:HanXRQr2_Chr16g0775151.1"/>
    <property type="gene ID" value="HanXRQr2_Chr16g0775151"/>
</dbReference>
<feature type="region of interest" description="Disordered" evidence="1">
    <location>
        <begin position="117"/>
        <end position="140"/>
    </location>
</feature>
<sequence length="140" mass="16032">MQRDALSVYLKNIGHSAGGVMGQVEPVRLEMPWRTKHNVIDCGVFLMRHMETYKGVAGKGWECGFLNECTDAGEITYKQRKEIDDLRHKYITKMLLSDANEYRSFVESEVAKYKKLSADEKKEARSSSLRRNQGKIGQLT</sequence>
<comment type="caution">
    <text evidence="2">The sequence shown here is derived from an EMBL/GenBank/DDBJ whole genome shotgun (WGS) entry which is preliminary data.</text>
</comment>
<protein>
    <recommendedName>
        <fullName evidence="4">Ulp1 protease family, C-terminal catalytic domain-containing protein</fullName>
    </recommendedName>
</protein>
<evidence type="ECO:0000313" key="3">
    <source>
        <dbReference type="Proteomes" id="UP000215914"/>
    </source>
</evidence>
<dbReference type="AlphaFoldDB" id="A0A9K3DWN4"/>
<name>A0A9K3DWN4_HELAN</name>
<evidence type="ECO:0000313" key="2">
    <source>
        <dbReference type="EMBL" id="KAF5762303.1"/>
    </source>
</evidence>
<evidence type="ECO:0000256" key="1">
    <source>
        <dbReference type="SAM" id="MobiDB-lite"/>
    </source>
</evidence>
<proteinExistence type="predicted"/>
<organism evidence="2 3">
    <name type="scientific">Helianthus annuus</name>
    <name type="common">Common sunflower</name>
    <dbReference type="NCBI Taxonomy" id="4232"/>
    <lineage>
        <taxon>Eukaryota</taxon>
        <taxon>Viridiplantae</taxon>
        <taxon>Streptophyta</taxon>
        <taxon>Embryophyta</taxon>
        <taxon>Tracheophyta</taxon>
        <taxon>Spermatophyta</taxon>
        <taxon>Magnoliopsida</taxon>
        <taxon>eudicotyledons</taxon>
        <taxon>Gunneridae</taxon>
        <taxon>Pentapetalae</taxon>
        <taxon>asterids</taxon>
        <taxon>campanulids</taxon>
        <taxon>Asterales</taxon>
        <taxon>Asteraceae</taxon>
        <taxon>Asteroideae</taxon>
        <taxon>Heliantheae alliance</taxon>
        <taxon>Heliantheae</taxon>
        <taxon>Helianthus</taxon>
    </lineage>
</organism>
<keyword evidence="3" id="KW-1185">Reference proteome</keyword>
<evidence type="ECO:0008006" key="4">
    <source>
        <dbReference type="Google" id="ProtNLM"/>
    </source>
</evidence>
<accession>A0A9K3DWN4</accession>
<dbReference type="EMBL" id="MNCJ02000331">
    <property type="protein sequence ID" value="KAF5762303.1"/>
    <property type="molecule type" value="Genomic_DNA"/>
</dbReference>
<dbReference type="Proteomes" id="UP000215914">
    <property type="component" value="Unassembled WGS sequence"/>
</dbReference>
<reference evidence="2" key="2">
    <citation type="submission" date="2020-06" db="EMBL/GenBank/DDBJ databases">
        <title>Helianthus annuus Genome sequencing and assembly Release 2.</title>
        <authorList>
            <person name="Gouzy J."/>
            <person name="Langlade N."/>
            <person name="Munos S."/>
        </authorList>
    </citation>
    <scope>NUCLEOTIDE SEQUENCE</scope>
    <source>
        <tissue evidence="2">Leaves</tissue>
    </source>
</reference>